<proteinExistence type="predicted"/>
<feature type="domain" description="3-keto-alpha-glucoside-1,2-lyase/3-keto-2-hydroxy-glucal hydratase" evidence="2">
    <location>
        <begin position="71"/>
        <end position="226"/>
    </location>
</feature>
<organism evidence="3 4">
    <name type="scientific">Gilvimarinus algae</name>
    <dbReference type="NCBI Taxonomy" id="3058037"/>
    <lineage>
        <taxon>Bacteria</taxon>
        <taxon>Pseudomonadati</taxon>
        <taxon>Pseudomonadota</taxon>
        <taxon>Gammaproteobacteria</taxon>
        <taxon>Cellvibrionales</taxon>
        <taxon>Cellvibrionaceae</taxon>
        <taxon>Gilvimarinus</taxon>
    </lineage>
</organism>
<dbReference type="Proteomes" id="UP001168380">
    <property type="component" value="Unassembled WGS sequence"/>
</dbReference>
<dbReference type="InterPro" id="IPR010496">
    <property type="entry name" value="AL/BT2_dom"/>
</dbReference>
<feature type="chain" id="PRO_5047492869" evidence="1">
    <location>
        <begin position="19"/>
        <end position="229"/>
    </location>
</feature>
<evidence type="ECO:0000313" key="3">
    <source>
        <dbReference type="EMBL" id="MDO3380911.1"/>
    </source>
</evidence>
<protein>
    <submittedName>
        <fullName evidence="3">DUF1080 domain-containing protein</fullName>
    </submittedName>
</protein>
<reference evidence="3" key="1">
    <citation type="submission" date="2023-07" db="EMBL/GenBank/DDBJ databases">
        <title>Gilvimarinus algae sp. nov., isolated from the surface of Kelp.</title>
        <authorList>
            <person name="Sun Y.Y."/>
            <person name="Gong Y."/>
            <person name="Du Z.J."/>
        </authorList>
    </citation>
    <scope>NUCLEOTIDE SEQUENCE</scope>
    <source>
        <strain evidence="3">SDUM040014</strain>
    </source>
</reference>
<keyword evidence="4" id="KW-1185">Reference proteome</keyword>
<dbReference type="EMBL" id="JAULRT010000032">
    <property type="protein sequence ID" value="MDO3380911.1"/>
    <property type="molecule type" value="Genomic_DNA"/>
</dbReference>
<name>A0ABT8T9V7_9GAMM</name>
<dbReference type="Pfam" id="PF06439">
    <property type="entry name" value="3keto-disac_hyd"/>
    <property type="match status" value="1"/>
</dbReference>
<accession>A0ABT8T9V7</accession>
<evidence type="ECO:0000256" key="1">
    <source>
        <dbReference type="SAM" id="SignalP"/>
    </source>
</evidence>
<evidence type="ECO:0000313" key="4">
    <source>
        <dbReference type="Proteomes" id="UP001168380"/>
    </source>
</evidence>
<keyword evidence="1" id="KW-0732">Signal</keyword>
<sequence length="229" mass="25663">MKNLLLLVSVLFGAHVFAESYTSSWPLVGTENTQAHNVIAKPMRYHSFDSLNVVTTPDLKGPQEGGCDNCTYLELKGIEFKNGTIEIEVAGKPLPNSPDWARGFVGVIFRVHDDSFEGFYIRPLNSNSRSQLQRNHSVQYFSKPGYPWHVLREQSPGKYESWAPLVSGEWTRLRIEVSGGKAELYINGAIEPSLVVNELKLGADRSGTIGLYSERTSDAYFRNLVVTHR</sequence>
<feature type="signal peptide" evidence="1">
    <location>
        <begin position="1"/>
        <end position="18"/>
    </location>
</feature>
<dbReference type="RefSeq" id="WP_302711034.1">
    <property type="nucleotide sequence ID" value="NZ_JAULRT010000032.1"/>
</dbReference>
<dbReference type="Gene3D" id="2.60.120.560">
    <property type="entry name" value="Exo-inulinase, domain 1"/>
    <property type="match status" value="1"/>
</dbReference>
<evidence type="ECO:0000259" key="2">
    <source>
        <dbReference type="Pfam" id="PF06439"/>
    </source>
</evidence>
<gene>
    <name evidence="3" type="ORF">QWI16_01920</name>
</gene>
<comment type="caution">
    <text evidence="3">The sequence shown here is derived from an EMBL/GenBank/DDBJ whole genome shotgun (WGS) entry which is preliminary data.</text>
</comment>